<dbReference type="PANTHER" id="PTHR15154">
    <property type="entry name" value="HAMARTIN"/>
    <property type="match status" value="1"/>
</dbReference>
<sequence>IIELFDSLESNNPQVAEDAKKQFHEYFNSIKEPWLLNGIFEYYISTGSLRSVGIIVGVREPHERYFFDRVLESLRGPLKLQALTLLGHVVRKNPTWLYKIANHPLLKELLRLLKTEKEVISLMNALLTVIILLPIIAGLFAPHLGDLFEVFSHLASWNTNNPNKVPDGHLLHLQIGLYVLFNRLYGMYPCNFLAYLKQEYSIKQNIPIFTHTIKPMLDTVKMHPLLVTASPEIEIAPARWKKMEANDVIMECANFSVESTEKSREDCWFMNRDASFKLKVPPKDYAAAMLEATRRASSGKTGPLAMPAVGTYSLELPKDCEIWSPTIFTGASTPPQESTSIPHTPIAQVGSYVVMSSGAYAAQEGNSPPEAAIEATPESTPVKDLRQTQVVRPSSSVARSLTSFVATPIQDGSYQTKESSPAPLLPGPVVSRALSDSAVTNNTRSVQRVVIDRIQIENVDPPSVKSKATNSGGYSPGSPLRIIQSAPSPSDRNAAFSSPHLPERSDEDREVECTFTASSATGATTIRCSDATTSSDVRRSSSERDFLDETSDPRSCSHGGLHMPDSNSMAQFTNRLYRMKYHSQCQQSDTLRPFHLAQIGASTGSSPHEEGLFPATVRRTVSCPEMKKESGSFQDIGAAPTLEEADEDTDKEVSKEHLPEPEVASCSTQTDELLHYDYEHLFELIFPPWDQMQQRSAPPDLTKPPHFGVPFFSPRTALESYIEVTVRNLNERKHKPANEASELKNLKDQLSLLMLHLQFEKHRREVHAERNRRLLGKSRNNRALEEYNSALRDEVALSQNEIETLRRELDRSKREAKLNSDELQKDLNYWQEQSGALQRKFKDAEGKINILQETLKEEERRATTIAKEYTLSQAAMFKLENTLEGAKAAANAGRETRTELAILQHRLTCAGEVETRLRAKVDALTLRAHDTGALESYSVTVAGLQSTLDMKGVALEAAETKAKKYQLMISKQEQLNSEQARLIQSIKDDCEKKIEKQEEISRQLREQNNLSEEKILELNHQLEVMERKLDRMKTVASATAASLPQVQDSAVGGSPPLSASLSSGGSPQIQNLQLLVDTTSVAACVPPQDHEEPQL</sequence>
<keyword evidence="3" id="KW-0812">Transmembrane</keyword>
<evidence type="ECO:0000256" key="3">
    <source>
        <dbReference type="SAM" id="Phobius"/>
    </source>
</evidence>
<organism evidence="4">
    <name type="scientific">Panstrongylus megistus</name>
    <dbReference type="NCBI Taxonomy" id="65343"/>
    <lineage>
        <taxon>Eukaryota</taxon>
        <taxon>Metazoa</taxon>
        <taxon>Ecdysozoa</taxon>
        <taxon>Arthropoda</taxon>
        <taxon>Hexapoda</taxon>
        <taxon>Insecta</taxon>
        <taxon>Pterygota</taxon>
        <taxon>Neoptera</taxon>
        <taxon>Paraneoptera</taxon>
        <taxon>Hemiptera</taxon>
        <taxon>Heteroptera</taxon>
        <taxon>Panheteroptera</taxon>
        <taxon>Cimicomorpha</taxon>
        <taxon>Reduviidae</taxon>
        <taxon>Triatominae</taxon>
        <taxon>Panstrongylus</taxon>
    </lineage>
</organism>
<feature type="compositionally biased region" description="Low complexity" evidence="2">
    <location>
        <begin position="1052"/>
        <end position="1066"/>
    </location>
</feature>
<protein>
    <submittedName>
        <fullName evidence="4">Putative myosin class ii heavy chain</fullName>
    </submittedName>
</protein>
<dbReference type="GO" id="GO:0008285">
    <property type="term" value="P:negative regulation of cell population proliferation"/>
    <property type="evidence" value="ECO:0007669"/>
    <property type="project" value="TreeGrafter"/>
</dbReference>
<keyword evidence="3" id="KW-1133">Transmembrane helix</keyword>
<feature type="coiled-coil region" evidence="1">
    <location>
        <begin position="781"/>
        <end position="868"/>
    </location>
</feature>
<feature type="compositionally biased region" description="Basic and acidic residues" evidence="2">
    <location>
        <begin position="536"/>
        <end position="547"/>
    </location>
</feature>
<evidence type="ECO:0000256" key="1">
    <source>
        <dbReference type="SAM" id="Coils"/>
    </source>
</evidence>
<reference evidence="4" key="1">
    <citation type="journal article" date="2015" name="J. Med. Entomol.">
        <title>A Deep Insight Into the Sialotranscriptome of the Chagas Disease Vector, Panstrongylus megistus (Hemiptera: Heteroptera).</title>
        <authorList>
            <person name="Ribeiro J.M."/>
            <person name="Schwarz A."/>
            <person name="Francischetti I.M."/>
        </authorList>
    </citation>
    <scope>NUCLEOTIDE SEQUENCE</scope>
    <source>
        <tissue evidence="4">Salivary glands</tissue>
    </source>
</reference>
<dbReference type="GO" id="GO:0033596">
    <property type="term" value="C:TSC1-TSC2 complex"/>
    <property type="evidence" value="ECO:0007669"/>
    <property type="project" value="TreeGrafter"/>
</dbReference>
<feature type="transmembrane region" description="Helical" evidence="3">
    <location>
        <begin position="119"/>
        <end position="141"/>
    </location>
</feature>
<feature type="non-terminal residue" evidence="4">
    <location>
        <position position="1"/>
    </location>
</feature>
<feature type="region of interest" description="Disordered" evidence="2">
    <location>
        <begin position="529"/>
        <end position="567"/>
    </location>
</feature>
<dbReference type="AlphaFoldDB" id="A0A069DXV3"/>
<feature type="compositionally biased region" description="Basic and acidic residues" evidence="2">
    <location>
        <begin position="651"/>
        <end position="660"/>
    </location>
</feature>
<feature type="region of interest" description="Disordered" evidence="2">
    <location>
        <begin position="626"/>
        <end position="662"/>
    </location>
</feature>
<dbReference type="GO" id="GO:0051726">
    <property type="term" value="P:regulation of cell cycle"/>
    <property type="evidence" value="ECO:0007669"/>
    <property type="project" value="TreeGrafter"/>
</dbReference>
<evidence type="ECO:0000256" key="2">
    <source>
        <dbReference type="SAM" id="MobiDB-lite"/>
    </source>
</evidence>
<keyword evidence="1" id="KW-0175">Coiled coil</keyword>
<name>A0A069DXV3_9HEMI</name>
<keyword evidence="3" id="KW-0472">Membrane</keyword>
<dbReference type="Pfam" id="PF04388">
    <property type="entry name" value="Hamartin"/>
    <property type="match status" value="1"/>
</dbReference>
<feature type="region of interest" description="Disordered" evidence="2">
    <location>
        <begin position="461"/>
        <end position="511"/>
    </location>
</feature>
<accession>A0A069DXV3</accession>
<feature type="region of interest" description="Disordered" evidence="2">
    <location>
        <begin position="1040"/>
        <end position="1066"/>
    </location>
</feature>
<dbReference type="PANTHER" id="PTHR15154:SF2">
    <property type="entry name" value="HAMARTIN"/>
    <property type="match status" value="1"/>
</dbReference>
<evidence type="ECO:0000313" key="4">
    <source>
        <dbReference type="EMBL" id="JAC88661.1"/>
    </source>
</evidence>
<dbReference type="InterPro" id="IPR007483">
    <property type="entry name" value="Hamartin"/>
</dbReference>
<dbReference type="GO" id="GO:0032007">
    <property type="term" value="P:negative regulation of TOR signaling"/>
    <property type="evidence" value="ECO:0007669"/>
    <property type="project" value="TreeGrafter"/>
</dbReference>
<feature type="coiled-coil region" evidence="1">
    <location>
        <begin position="955"/>
        <end position="1035"/>
    </location>
</feature>
<proteinExistence type="evidence at transcript level"/>
<dbReference type="EMBL" id="GBGD01000228">
    <property type="protein sequence ID" value="JAC88661.1"/>
    <property type="molecule type" value="mRNA"/>
</dbReference>